<reference evidence="1 2" key="1">
    <citation type="submission" date="2013-09" db="EMBL/GenBank/DDBJ databases">
        <title>Corchorus capsularis genome sequencing.</title>
        <authorList>
            <person name="Alam M."/>
            <person name="Haque M.S."/>
            <person name="Islam M.S."/>
            <person name="Emdad E.M."/>
            <person name="Islam M.M."/>
            <person name="Ahmed B."/>
            <person name="Halim A."/>
            <person name="Hossen Q.M.M."/>
            <person name="Hossain M.Z."/>
            <person name="Ahmed R."/>
            <person name="Khan M.M."/>
            <person name="Islam R."/>
            <person name="Rashid M.M."/>
            <person name="Khan S.A."/>
            <person name="Rahman M.S."/>
            <person name="Alam M."/>
        </authorList>
    </citation>
    <scope>NUCLEOTIDE SEQUENCE [LARGE SCALE GENOMIC DNA]</scope>
    <source>
        <strain evidence="2">cv. CVL-1</strain>
        <tissue evidence="1">Whole seedling</tissue>
    </source>
</reference>
<name>A0A1R3H754_COCAP</name>
<comment type="caution">
    <text evidence="1">The sequence shown here is derived from an EMBL/GenBank/DDBJ whole genome shotgun (WGS) entry which is preliminary data.</text>
</comment>
<organism evidence="1 2">
    <name type="scientific">Corchorus capsularis</name>
    <name type="common">Jute</name>
    <dbReference type="NCBI Taxonomy" id="210143"/>
    <lineage>
        <taxon>Eukaryota</taxon>
        <taxon>Viridiplantae</taxon>
        <taxon>Streptophyta</taxon>
        <taxon>Embryophyta</taxon>
        <taxon>Tracheophyta</taxon>
        <taxon>Spermatophyta</taxon>
        <taxon>Magnoliopsida</taxon>
        <taxon>eudicotyledons</taxon>
        <taxon>Gunneridae</taxon>
        <taxon>Pentapetalae</taxon>
        <taxon>rosids</taxon>
        <taxon>malvids</taxon>
        <taxon>Malvales</taxon>
        <taxon>Malvaceae</taxon>
        <taxon>Grewioideae</taxon>
        <taxon>Apeibeae</taxon>
        <taxon>Corchorus</taxon>
    </lineage>
</organism>
<gene>
    <name evidence="1" type="ORF">CCACVL1_21308</name>
</gene>
<dbReference type="Gramene" id="OMO66066">
    <property type="protein sequence ID" value="OMO66066"/>
    <property type="gene ID" value="CCACVL1_21308"/>
</dbReference>
<proteinExistence type="predicted"/>
<dbReference type="EMBL" id="AWWV01012570">
    <property type="protein sequence ID" value="OMO66066.1"/>
    <property type="molecule type" value="Genomic_DNA"/>
</dbReference>
<keyword evidence="2" id="KW-1185">Reference proteome</keyword>
<accession>A0A1R3H754</accession>
<protein>
    <submittedName>
        <fullName evidence="1">Uncharacterized protein</fullName>
    </submittedName>
</protein>
<sequence length="52" mass="5781">MAQSLRECVILGRAWSTENRPSRLVGGSAYIALVRLGFKLTDKRLMSARLST</sequence>
<dbReference type="Proteomes" id="UP000188268">
    <property type="component" value="Unassembled WGS sequence"/>
</dbReference>
<evidence type="ECO:0000313" key="1">
    <source>
        <dbReference type="EMBL" id="OMO66066.1"/>
    </source>
</evidence>
<evidence type="ECO:0000313" key="2">
    <source>
        <dbReference type="Proteomes" id="UP000188268"/>
    </source>
</evidence>
<dbReference type="AlphaFoldDB" id="A0A1R3H754"/>